<dbReference type="GO" id="GO:0019843">
    <property type="term" value="F:rRNA binding"/>
    <property type="evidence" value="ECO:0007669"/>
    <property type="project" value="UniProtKB-UniRule"/>
</dbReference>
<keyword evidence="3 7" id="KW-0694">RNA-binding</keyword>
<name>A0A516ZAJ7_9STRA</name>
<dbReference type="InterPro" id="IPR002136">
    <property type="entry name" value="Ribosomal_uL4"/>
</dbReference>
<dbReference type="Pfam" id="PF00573">
    <property type="entry name" value="Ribosomal_L4"/>
    <property type="match status" value="1"/>
</dbReference>
<feature type="compositionally biased region" description="Basic residues" evidence="8">
    <location>
        <begin position="64"/>
        <end position="75"/>
    </location>
</feature>
<keyword evidence="5 7" id="KW-0687">Ribonucleoprotein</keyword>
<dbReference type="GO" id="GO:1990904">
    <property type="term" value="C:ribonucleoprotein complex"/>
    <property type="evidence" value="ECO:0007669"/>
    <property type="project" value="UniProtKB-KW"/>
</dbReference>
<sequence length="215" mass="24265">MVIKTFEYSIVDTAQSNDSITQGSFSLDVSDKAKYVVHRAIRTATTNRAQATSSTKTRSEVRGGGRKPWKQKGTGRARAGSTRSPLWRGGGVTFGPKPKLINKKINKKEKQLALRTLLYNRNEQIKVVKEFKFDEAKTSDLLRTLSDKLTLSENQKTLVISSKPNKNLQLSLRNLKNFNYILANQLNVNEIAKANQIIIDELSFQVIKETYCDKN</sequence>
<dbReference type="PANTHER" id="PTHR10746">
    <property type="entry name" value="50S RIBOSOMAL PROTEIN L4"/>
    <property type="match status" value="1"/>
</dbReference>
<keyword evidence="2 7" id="KW-0699">rRNA-binding</keyword>
<evidence type="ECO:0000256" key="2">
    <source>
        <dbReference type="ARBA" id="ARBA00022730"/>
    </source>
</evidence>
<evidence type="ECO:0000256" key="8">
    <source>
        <dbReference type="SAM" id="MobiDB-lite"/>
    </source>
</evidence>
<gene>
    <name evidence="7 9" type="primary">rpl4</name>
</gene>
<organism evidence="9">
    <name type="scientific">Pseudopedinella elastica</name>
    <dbReference type="NCBI Taxonomy" id="35684"/>
    <lineage>
        <taxon>Eukaryota</taxon>
        <taxon>Sar</taxon>
        <taxon>Stramenopiles</taxon>
        <taxon>Ochrophyta</taxon>
        <taxon>Dictyochophyceae</taxon>
        <taxon>Pedinellales</taxon>
        <taxon>Pseudopedinella</taxon>
    </lineage>
</organism>
<reference evidence="9" key="1">
    <citation type="journal article" date="2019" name="J. Phycol.">
        <title>Dictyochophyceae plastid genomes reveal unusual variability of their organization.</title>
        <authorList>
            <person name="Han K.Y."/>
            <person name="Maciszewski K."/>
            <person name="Graf L."/>
            <person name="Yang J.H."/>
            <person name="Andersen R.A."/>
            <person name="Karnkowska A."/>
            <person name="Yoon H.S."/>
        </authorList>
    </citation>
    <scope>NUCLEOTIDE SEQUENCE</scope>
</reference>
<evidence type="ECO:0000256" key="7">
    <source>
        <dbReference type="HAMAP-Rule" id="MF_01328"/>
    </source>
</evidence>
<feature type="compositionally biased region" description="Polar residues" evidence="8">
    <location>
        <begin position="46"/>
        <end position="56"/>
    </location>
</feature>
<evidence type="ECO:0000256" key="4">
    <source>
        <dbReference type="ARBA" id="ARBA00022980"/>
    </source>
</evidence>
<evidence type="ECO:0000256" key="5">
    <source>
        <dbReference type="ARBA" id="ARBA00023274"/>
    </source>
</evidence>
<dbReference type="GO" id="GO:0006412">
    <property type="term" value="P:translation"/>
    <property type="evidence" value="ECO:0007669"/>
    <property type="project" value="UniProtKB-UniRule"/>
</dbReference>
<dbReference type="InterPro" id="IPR013005">
    <property type="entry name" value="Ribosomal_uL4-like"/>
</dbReference>
<geneLocation type="chloroplast" evidence="9"/>
<protein>
    <recommendedName>
        <fullName evidence="6 7">Large ribosomal subunit protein uL4c</fullName>
    </recommendedName>
</protein>
<keyword evidence="9" id="KW-0150">Chloroplast</keyword>
<feature type="region of interest" description="Disordered" evidence="8">
    <location>
        <begin position="46"/>
        <end position="88"/>
    </location>
</feature>
<evidence type="ECO:0000256" key="6">
    <source>
        <dbReference type="ARBA" id="ARBA00035208"/>
    </source>
</evidence>
<dbReference type="RefSeq" id="YP_009684645.1">
    <property type="nucleotide sequence ID" value="NC_044408.1"/>
</dbReference>
<keyword evidence="4 7" id="KW-0689">Ribosomal protein</keyword>
<evidence type="ECO:0000313" key="9">
    <source>
        <dbReference type="EMBL" id="QDR24731.1"/>
    </source>
</evidence>
<evidence type="ECO:0000256" key="3">
    <source>
        <dbReference type="ARBA" id="ARBA00022884"/>
    </source>
</evidence>
<dbReference type="GO" id="GO:0005840">
    <property type="term" value="C:ribosome"/>
    <property type="evidence" value="ECO:0007669"/>
    <property type="project" value="UniProtKB-KW"/>
</dbReference>
<proteinExistence type="inferred from homology"/>
<dbReference type="Gene3D" id="3.40.1370.10">
    <property type="match status" value="1"/>
</dbReference>
<evidence type="ECO:0000256" key="1">
    <source>
        <dbReference type="ARBA" id="ARBA00010528"/>
    </source>
</evidence>
<dbReference type="PANTHER" id="PTHR10746:SF17">
    <property type="entry name" value="LARGE RIBOSOMAL SUBUNIT PROTEIN UL4C"/>
    <property type="match status" value="1"/>
</dbReference>
<dbReference type="GO" id="GO:0003735">
    <property type="term" value="F:structural constituent of ribosome"/>
    <property type="evidence" value="ECO:0007669"/>
    <property type="project" value="InterPro"/>
</dbReference>
<accession>A0A516ZAJ7</accession>
<comment type="similarity">
    <text evidence="1 7">Belongs to the universal ribosomal protein uL4 family.</text>
</comment>
<dbReference type="NCBIfam" id="TIGR03953">
    <property type="entry name" value="rplD_bact"/>
    <property type="match status" value="1"/>
</dbReference>
<keyword evidence="9" id="KW-0934">Plastid</keyword>
<dbReference type="EMBL" id="MK518353">
    <property type="protein sequence ID" value="QDR24731.1"/>
    <property type="molecule type" value="Genomic_DNA"/>
</dbReference>
<dbReference type="HAMAP" id="MF_01328_B">
    <property type="entry name" value="Ribosomal_uL4_B"/>
    <property type="match status" value="1"/>
</dbReference>
<dbReference type="AlphaFoldDB" id="A0A516ZAJ7"/>
<comment type="subcellular location">
    <subcellularLocation>
        <location evidence="7">Plastid</location>
        <location evidence="7">Chloroplast</location>
    </subcellularLocation>
</comment>
<dbReference type="InterPro" id="IPR023574">
    <property type="entry name" value="Ribosomal_uL4_dom_sf"/>
</dbReference>
<dbReference type="SUPFAM" id="SSF52166">
    <property type="entry name" value="Ribosomal protein L4"/>
    <property type="match status" value="1"/>
</dbReference>
<comment type="subunit">
    <text evidence="7">Part of the 50S ribosomal subunit.</text>
</comment>
<dbReference type="GeneID" id="41657648"/>
<dbReference type="GO" id="GO:0009507">
    <property type="term" value="C:chloroplast"/>
    <property type="evidence" value="ECO:0007669"/>
    <property type="project" value="UniProtKB-SubCell"/>
</dbReference>
<comment type="function">
    <text evidence="7">Probably binds the 23S rRNA.</text>
</comment>